<comment type="caution">
    <text evidence="1">The sequence shown here is derived from an EMBL/GenBank/DDBJ whole genome shotgun (WGS) entry which is preliminary data.</text>
</comment>
<organism evidence="1 2">
    <name type="scientific">Nonomuraea turkmeniaca</name>
    <dbReference type="NCBI Taxonomy" id="103838"/>
    <lineage>
        <taxon>Bacteria</taxon>
        <taxon>Bacillati</taxon>
        <taxon>Actinomycetota</taxon>
        <taxon>Actinomycetes</taxon>
        <taxon>Streptosporangiales</taxon>
        <taxon>Streptosporangiaceae</taxon>
        <taxon>Nonomuraea</taxon>
    </lineage>
</organism>
<dbReference type="Proteomes" id="UP000309128">
    <property type="component" value="Unassembled WGS sequence"/>
</dbReference>
<sequence>MRTLIRNVRVFDGERTVPQADVLIDGGRIAEVTAGPVDVEVDGAGKTLLPGLIDAHAHAWDGDLEEALKFGVTTELDMNNLPPILAEQRRQAAERDDVAD</sequence>
<dbReference type="InterPro" id="IPR051781">
    <property type="entry name" value="Metallo-dep_Hydrolase"/>
</dbReference>
<dbReference type="SUPFAM" id="SSF51556">
    <property type="entry name" value="Metallo-dependent hydrolases"/>
    <property type="match status" value="1"/>
</dbReference>
<evidence type="ECO:0000313" key="2">
    <source>
        <dbReference type="Proteomes" id="UP000309128"/>
    </source>
</evidence>
<accession>A0A5S4FUE4</accession>
<feature type="non-terminal residue" evidence="1">
    <location>
        <position position="100"/>
    </location>
</feature>
<gene>
    <name evidence="1" type="ORF">ETD86_04420</name>
</gene>
<protein>
    <submittedName>
        <fullName evidence="1">Amidohydrolase</fullName>
    </submittedName>
</protein>
<proteinExistence type="predicted"/>
<dbReference type="SUPFAM" id="SSF51338">
    <property type="entry name" value="Composite domain of metallo-dependent hydrolases"/>
    <property type="match status" value="1"/>
</dbReference>
<name>A0A5S4FUE4_9ACTN</name>
<dbReference type="InterPro" id="IPR011059">
    <property type="entry name" value="Metal-dep_hydrolase_composite"/>
</dbReference>
<evidence type="ECO:0000313" key="1">
    <source>
        <dbReference type="EMBL" id="TMR24386.1"/>
    </source>
</evidence>
<dbReference type="Gene3D" id="2.30.40.10">
    <property type="entry name" value="Urease, subunit C, domain 1"/>
    <property type="match status" value="1"/>
</dbReference>
<dbReference type="AlphaFoldDB" id="A0A5S4FUE4"/>
<dbReference type="EMBL" id="VCKY01000010">
    <property type="protein sequence ID" value="TMR24386.1"/>
    <property type="molecule type" value="Genomic_DNA"/>
</dbReference>
<dbReference type="PANTHER" id="PTHR43135:SF3">
    <property type="entry name" value="ALPHA-D-RIBOSE 1-METHYLPHOSPHONATE 5-TRIPHOSPHATE DIPHOSPHATASE"/>
    <property type="match status" value="1"/>
</dbReference>
<dbReference type="GO" id="GO:0016810">
    <property type="term" value="F:hydrolase activity, acting on carbon-nitrogen (but not peptide) bonds"/>
    <property type="evidence" value="ECO:0007669"/>
    <property type="project" value="InterPro"/>
</dbReference>
<reference evidence="1 2" key="1">
    <citation type="submission" date="2019-05" db="EMBL/GenBank/DDBJ databases">
        <title>Draft genome sequence of Nonomuraea turkmeniaca DSM 43926.</title>
        <authorList>
            <person name="Saricaoglu S."/>
            <person name="Isik K."/>
        </authorList>
    </citation>
    <scope>NUCLEOTIDE SEQUENCE [LARGE SCALE GENOMIC DNA]</scope>
    <source>
        <strain evidence="1 2">DSM 43926</strain>
    </source>
</reference>
<dbReference type="InterPro" id="IPR032466">
    <property type="entry name" value="Metal_Hydrolase"/>
</dbReference>
<dbReference type="PANTHER" id="PTHR43135">
    <property type="entry name" value="ALPHA-D-RIBOSE 1-METHYLPHOSPHONATE 5-TRIPHOSPHATE DIPHOSPHATASE"/>
    <property type="match status" value="1"/>
</dbReference>
<keyword evidence="1" id="KW-0378">Hydrolase</keyword>
<keyword evidence="2" id="KW-1185">Reference proteome</keyword>